<organism evidence="2 3">
    <name type="scientific">Penicillium hetheringtonii</name>
    <dbReference type="NCBI Taxonomy" id="911720"/>
    <lineage>
        <taxon>Eukaryota</taxon>
        <taxon>Fungi</taxon>
        <taxon>Dikarya</taxon>
        <taxon>Ascomycota</taxon>
        <taxon>Pezizomycotina</taxon>
        <taxon>Eurotiomycetes</taxon>
        <taxon>Eurotiomycetidae</taxon>
        <taxon>Eurotiales</taxon>
        <taxon>Aspergillaceae</taxon>
        <taxon>Penicillium</taxon>
    </lineage>
</organism>
<evidence type="ECO:0000256" key="1">
    <source>
        <dbReference type="SAM" id="SignalP"/>
    </source>
</evidence>
<comment type="caution">
    <text evidence="2">The sequence shown here is derived from an EMBL/GenBank/DDBJ whole genome shotgun (WGS) entry which is preliminary data.</text>
</comment>
<dbReference type="Proteomes" id="UP001216150">
    <property type="component" value="Unassembled WGS sequence"/>
</dbReference>
<keyword evidence="1" id="KW-0732">Signal</keyword>
<dbReference type="EMBL" id="JAQJAC010000006">
    <property type="protein sequence ID" value="KAJ5580351.1"/>
    <property type="molecule type" value="Genomic_DNA"/>
</dbReference>
<evidence type="ECO:0000313" key="2">
    <source>
        <dbReference type="EMBL" id="KAJ5580351.1"/>
    </source>
</evidence>
<proteinExistence type="predicted"/>
<sequence length="78" mass="8930">MLRDLLLYLSLFWASKQCRKLCLRGNKSFKEGAFGLPWFQCTNSEVKTEGFWGIDHLGVVADFLGLDRSRDSGFRALL</sequence>
<name>A0AAD6DG92_9EURO</name>
<accession>A0AAD6DG92</accession>
<dbReference type="AlphaFoldDB" id="A0AAD6DG92"/>
<evidence type="ECO:0008006" key="4">
    <source>
        <dbReference type="Google" id="ProtNLM"/>
    </source>
</evidence>
<feature type="signal peptide" evidence="1">
    <location>
        <begin position="1"/>
        <end position="18"/>
    </location>
</feature>
<gene>
    <name evidence="2" type="ORF">N7450_006652</name>
</gene>
<protein>
    <recommendedName>
        <fullName evidence="4">Secreted protein</fullName>
    </recommendedName>
</protein>
<dbReference type="Gene3D" id="3.40.30.10">
    <property type="entry name" value="Glutaredoxin"/>
    <property type="match status" value="1"/>
</dbReference>
<reference evidence="2 3" key="1">
    <citation type="journal article" date="2023" name="IMA Fungus">
        <title>Comparative genomic study of the Penicillium genus elucidates a diverse pangenome and 15 lateral gene transfer events.</title>
        <authorList>
            <person name="Petersen C."/>
            <person name="Sorensen T."/>
            <person name="Nielsen M.R."/>
            <person name="Sondergaard T.E."/>
            <person name="Sorensen J.L."/>
            <person name="Fitzpatrick D.A."/>
            <person name="Frisvad J.C."/>
            <person name="Nielsen K.L."/>
        </authorList>
    </citation>
    <scope>NUCLEOTIDE SEQUENCE [LARGE SCALE GENOMIC DNA]</scope>
    <source>
        <strain evidence="2 3">IBT 29057</strain>
    </source>
</reference>
<feature type="chain" id="PRO_5041906938" description="Secreted protein" evidence="1">
    <location>
        <begin position="19"/>
        <end position="78"/>
    </location>
</feature>
<evidence type="ECO:0000313" key="3">
    <source>
        <dbReference type="Proteomes" id="UP001216150"/>
    </source>
</evidence>
<keyword evidence="3" id="KW-1185">Reference proteome</keyword>